<comment type="caution">
    <text evidence="2">The sequence shown here is derived from an EMBL/GenBank/DDBJ whole genome shotgun (WGS) entry which is preliminary data.</text>
</comment>
<evidence type="ECO:0000313" key="2">
    <source>
        <dbReference type="EMBL" id="GBP85684.1"/>
    </source>
</evidence>
<gene>
    <name evidence="2" type="ORF">EVAR_99806_1</name>
</gene>
<protein>
    <submittedName>
        <fullName evidence="2">Uncharacterized protein</fullName>
    </submittedName>
</protein>
<proteinExistence type="predicted"/>
<dbReference type="EMBL" id="BGZK01001752">
    <property type="protein sequence ID" value="GBP85684.1"/>
    <property type="molecule type" value="Genomic_DNA"/>
</dbReference>
<keyword evidence="3" id="KW-1185">Reference proteome</keyword>
<sequence>MCCIFDALKCTEISLQTRHTCNCVSNEVLFLISLEKARLYLALTCRHFSYTRSVVIESLICAVCNRGVVVHAARASAAGAPPSPAPCRTSWKRFLGGDACAPKFVRDEGPVTHQCYLQYRAVPNANKNADFLGGARGCSVSQLGINSGGLRNPGDAPAQAAVKCARAAVHRARLKVKCASTASESRLRRRLTGARFLLRAQCRPPAAARLDARPAAKSRRDRTRASRDATDALHSLQKTLNGNRELIRENGTSGAMQMLKTIVHAERRAPGAGVKPG</sequence>
<organism evidence="2 3">
    <name type="scientific">Eumeta variegata</name>
    <name type="common">Bagworm moth</name>
    <name type="synonym">Eumeta japonica</name>
    <dbReference type="NCBI Taxonomy" id="151549"/>
    <lineage>
        <taxon>Eukaryota</taxon>
        <taxon>Metazoa</taxon>
        <taxon>Ecdysozoa</taxon>
        <taxon>Arthropoda</taxon>
        <taxon>Hexapoda</taxon>
        <taxon>Insecta</taxon>
        <taxon>Pterygota</taxon>
        <taxon>Neoptera</taxon>
        <taxon>Endopterygota</taxon>
        <taxon>Lepidoptera</taxon>
        <taxon>Glossata</taxon>
        <taxon>Ditrysia</taxon>
        <taxon>Tineoidea</taxon>
        <taxon>Psychidae</taxon>
        <taxon>Oiketicinae</taxon>
        <taxon>Eumeta</taxon>
    </lineage>
</organism>
<accession>A0A4C1ZF24</accession>
<dbReference type="AlphaFoldDB" id="A0A4C1ZF24"/>
<evidence type="ECO:0000256" key="1">
    <source>
        <dbReference type="SAM" id="MobiDB-lite"/>
    </source>
</evidence>
<reference evidence="2 3" key="1">
    <citation type="journal article" date="2019" name="Commun. Biol.">
        <title>The bagworm genome reveals a unique fibroin gene that provides high tensile strength.</title>
        <authorList>
            <person name="Kono N."/>
            <person name="Nakamura H."/>
            <person name="Ohtoshi R."/>
            <person name="Tomita M."/>
            <person name="Numata K."/>
            <person name="Arakawa K."/>
        </authorList>
    </citation>
    <scope>NUCLEOTIDE SEQUENCE [LARGE SCALE GENOMIC DNA]</scope>
</reference>
<name>A0A4C1ZF24_EUMVA</name>
<dbReference type="Proteomes" id="UP000299102">
    <property type="component" value="Unassembled WGS sequence"/>
</dbReference>
<evidence type="ECO:0000313" key="3">
    <source>
        <dbReference type="Proteomes" id="UP000299102"/>
    </source>
</evidence>
<feature type="region of interest" description="Disordered" evidence="1">
    <location>
        <begin position="207"/>
        <end position="253"/>
    </location>
</feature>